<dbReference type="InterPro" id="IPR027417">
    <property type="entry name" value="P-loop_NTPase"/>
</dbReference>
<dbReference type="GO" id="GO:0016887">
    <property type="term" value="F:ATP hydrolysis activity"/>
    <property type="evidence" value="ECO:0007669"/>
    <property type="project" value="InterPro"/>
</dbReference>
<dbReference type="PATRIC" id="fig|1173022.3.peg.4550"/>
<dbReference type="OrthoDB" id="9809324at2"/>
<dbReference type="KEGG" id="cep:Cri9333_4209"/>
<dbReference type="GO" id="GO:0005524">
    <property type="term" value="F:ATP binding"/>
    <property type="evidence" value="ECO:0007669"/>
    <property type="project" value="InterPro"/>
</dbReference>
<dbReference type="EMBL" id="CP003620">
    <property type="protein sequence ID" value="AFZ15000.1"/>
    <property type="molecule type" value="Genomic_DNA"/>
</dbReference>
<protein>
    <recommendedName>
        <fullName evidence="1">ATPase AAA-type core domain-containing protein</fullName>
    </recommendedName>
</protein>
<dbReference type="eggNOG" id="COG1106">
    <property type="taxonomic scope" value="Bacteria"/>
</dbReference>
<evidence type="ECO:0000313" key="2">
    <source>
        <dbReference type="EMBL" id="AFZ15000.1"/>
    </source>
</evidence>
<gene>
    <name evidence="2" type="ORF">Cri9333_4209</name>
</gene>
<dbReference type="HOGENOM" id="CLU_046693_2_0_3"/>
<dbReference type="AlphaFoldDB" id="K9W6B1"/>
<evidence type="ECO:0000259" key="1">
    <source>
        <dbReference type="Pfam" id="PF13304"/>
    </source>
</evidence>
<dbReference type="RefSeq" id="WP_015205095.1">
    <property type="nucleotide sequence ID" value="NC_019753.1"/>
</dbReference>
<dbReference type="SUPFAM" id="SSF52540">
    <property type="entry name" value="P-loop containing nucleoside triphosphate hydrolases"/>
    <property type="match status" value="1"/>
</dbReference>
<dbReference type="Pfam" id="PF13304">
    <property type="entry name" value="AAA_21"/>
    <property type="match status" value="1"/>
</dbReference>
<dbReference type="InterPro" id="IPR003959">
    <property type="entry name" value="ATPase_AAA_core"/>
</dbReference>
<keyword evidence="3" id="KW-1185">Reference proteome</keyword>
<evidence type="ECO:0000313" key="3">
    <source>
        <dbReference type="Proteomes" id="UP000010472"/>
    </source>
</evidence>
<name>K9W6B1_9CYAN</name>
<proteinExistence type="predicted"/>
<reference evidence="2 3" key="1">
    <citation type="submission" date="2012-06" db="EMBL/GenBank/DDBJ databases">
        <title>Finished chromosome of genome of Crinalium epipsammum PCC 9333.</title>
        <authorList>
            <consortium name="US DOE Joint Genome Institute"/>
            <person name="Gugger M."/>
            <person name="Coursin T."/>
            <person name="Rippka R."/>
            <person name="Tandeau De Marsac N."/>
            <person name="Huntemann M."/>
            <person name="Wei C.-L."/>
            <person name="Han J."/>
            <person name="Detter J.C."/>
            <person name="Han C."/>
            <person name="Tapia R."/>
            <person name="Davenport K."/>
            <person name="Daligault H."/>
            <person name="Erkkila T."/>
            <person name="Gu W."/>
            <person name="Munk A.C.C."/>
            <person name="Teshima H."/>
            <person name="Xu Y."/>
            <person name="Chain P."/>
            <person name="Chen A."/>
            <person name="Krypides N."/>
            <person name="Mavromatis K."/>
            <person name="Markowitz V."/>
            <person name="Szeto E."/>
            <person name="Ivanova N."/>
            <person name="Mikhailova N."/>
            <person name="Ovchinnikova G."/>
            <person name="Pagani I."/>
            <person name="Pati A."/>
            <person name="Goodwin L."/>
            <person name="Peters L."/>
            <person name="Pitluck S."/>
            <person name="Woyke T."/>
            <person name="Kerfeld C."/>
        </authorList>
    </citation>
    <scope>NUCLEOTIDE SEQUENCE [LARGE SCALE GENOMIC DNA]</scope>
    <source>
        <strain evidence="2 3">PCC 9333</strain>
    </source>
</reference>
<accession>K9W6B1</accession>
<dbReference type="PANTHER" id="PTHR40396:SF1">
    <property type="entry name" value="ATPASE AAA-TYPE CORE DOMAIN-CONTAINING PROTEIN"/>
    <property type="match status" value="1"/>
</dbReference>
<sequence>MLIEFSVGNYRSFKEQVTFSMVAANLVSKDKSLDVNNVFAIDQELKLLKSAAIYGANASGKSNLAKALSFMKRFMVNSSKETQSTDEISVEPFRLSTETEGKPSYFELVFLMGGRKYRYGFEVTQTRVISEWLFYVPNVRETKLFERKLDNIKLSKNYDADGIQQRTRSNALFLSVSAQFNVDLAEKILEWITDKLNIISGLHDEDYLNYTVRCFINNKNRADIIQLIKKLDLGISEVQVEQEDFTIDSLPDEMPDELKKFIAKVGGGKATSIGISHRKFDTDGNYKSIEEFDLESHESEGTKKVFALAGPLITALKEGEILIIDEFDARLHPLISLAIVKLFNSEEANPNNAQLIFMTHDTNLLNNKVFRRDQVWFTEKNRYGATDLYSLAEYKIRNDASFESDYIKGRYGAIPYIGNLNHLIESNV</sequence>
<organism evidence="2 3">
    <name type="scientific">Crinalium epipsammum PCC 9333</name>
    <dbReference type="NCBI Taxonomy" id="1173022"/>
    <lineage>
        <taxon>Bacteria</taxon>
        <taxon>Bacillati</taxon>
        <taxon>Cyanobacteriota</taxon>
        <taxon>Cyanophyceae</taxon>
        <taxon>Gomontiellales</taxon>
        <taxon>Gomontiellaceae</taxon>
        <taxon>Crinalium</taxon>
    </lineage>
</organism>
<dbReference type="STRING" id="1173022.Cri9333_4209"/>
<dbReference type="Proteomes" id="UP000010472">
    <property type="component" value="Chromosome"/>
</dbReference>
<dbReference type="PANTHER" id="PTHR40396">
    <property type="entry name" value="ATPASE-LIKE PROTEIN"/>
    <property type="match status" value="1"/>
</dbReference>
<feature type="domain" description="ATPase AAA-type core" evidence="1">
    <location>
        <begin position="51"/>
        <end position="366"/>
    </location>
</feature>
<dbReference type="Gene3D" id="3.40.50.300">
    <property type="entry name" value="P-loop containing nucleotide triphosphate hydrolases"/>
    <property type="match status" value="1"/>
</dbReference>